<dbReference type="AlphaFoldDB" id="A0A804J019"/>
<sequence length="78" mass="8599">MNQEEAGDVEKVVGNALMESVLSSGGELRSSNPLPRPLPFFPDSINRNSRLSSPSPSLRFPTFQIKPPPLPRLSQLLR</sequence>
<dbReference type="InParanoid" id="A0A804J019"/>
<evidence type="ECO:0000256" key="1">
    <source>
        <dbReference type="SAM" id="MobiDB-lite"/>
    </source>
</evidence>
<evidence type="ECO:0000313" key="4">
    <source>
        <dbReference type="Proteomes" id="UP000012960"/>
    </source>
</evidence>
<reference evidence="2" key="1">
    <citation type="submission" date="2021-03" db="EMBL/GenBank/DDBJ databases">
        <authorList>
            <consortium name="Genoscope - CEA"/>
            <person name="William W."/>
        </authorList>
    </citation>
    <scope>NUCLEOTIDE SEQUENCE</scope>
    <source>
        <strain evidence="2">Doubled-haploid Pahang</strain>
    </source>
</reference>
<proteinExistence type="predicted"/>
<feature type="compositionally biased region" description="Low complexity" evidence="1">
    <location>
        <begin position="46"/>
        <end position="59"/>
    </location>
</feature>
<gene>
    <name evidence="2" type="ORF">GSMUA_254760.1</name>
</gene>
<dbReference type="Proteomes" id="UP000012960">
    <property type="component" value="Unplaced"/>
</dbReference>
<name>A0A804J019_MUSAM</name>
<dbReference type="EnsemblPlants" id="Ma05_t02490.1">
    <property type="protein sequence ID" value="Ma05_p02490.1"/>
    <property type="gene ID" value="Ma05_g02490"/>
</dbReference>
<evidence type="ECO:0000313" key="3">
    <source>
        <dbReference type="EnsemblPlants" id="Ma05_p02490.1"/>
    </source>
</evidence>
<accession>A0A804J019</accession>
<reference evidence="3" key="2">
    <citation type="submission" date="2021-05" db="UniProtKB">
        <authorList>
            <consortium name="EnsemblPlants"/>
        </authorList>
    </citation>
    <scope>IDENTIFICATION</scope>
    <source>
        <strain evidence="3">subsp. malaccensis</strain>
    </source>
</reference>
<keyword evidence="4" id="KW-1185">Reference proteome</keyword>
<protein>
    <submittedName>
        <fullName evidence="2">(wild Malaysian banana) hypothetical protein</fullName>
    </submittedName>
</protein>
<feature type="region of interest" description="Disordered" evidence="1">
    <location>
        <begin position="23"/>
        <end position="78"/>
    </location>
</feature>
<evidence type="ECO:0000313" key="2">
    <source>
        <dbReference type="EMBL" id="CAG1837299.1"/>
    </source>
</evidence>
<dbReference type="Gramene" id="Ma05_t02490.1">
    <property type="protein sequence ID" value="Ma05_p02490.1"/>
    <property type="gene ID" value="Ma05_g02490"/>
</dbReference>
<organism evidence="3 4">
    <name type="scientific">Musa acuminata subsp. malaccensis</name>
    <name type="common">Wild banana</name>
    <name type="synonym">Musa malaccensis</name>
    <dbReference type="NCBI Taxonomy" id="214687"/>
    <lineage>
        <taxon>Eukaryota</taxon>
        <taxon>Viridiplantae</taxon>
        <taxon>Streptophyta</taxon>
        <taxon>Embryophyta</taxon>
        <taxon>Tracheophyta</taxon>
        <taxon>Spermatophyta</taxon>
        <taxon>Magnoliopsida</taxon>
        <taxon>Liliopsida</taxon>
        <taxon>Zingiberales</taxon>
        <taxon>Musaceae</taxon>
        <taxon>Musa</taxon>
    </lineage>
</organism>
<dbReference type="EMBL" id="HG996470">
    <property type="protein sequence ID" value="CAG1837299.1"/>
    <property type="molecule type" value="Genomic_DNA"/>
</dbReference>